<evidence type="ECO:0000313" key="5">
    <source>
        <dbReference type="EMBL" id="BAN35389.1"/>
    </source>
</evidence>
<protein>
    <recommendedName>
        <fullName evidence="7">DNA recombination protein RmuC</fullName>
    </recommendedName>
</protein>
<reference evidence="5 6" key="1">
    <citation type="journal article" date="2012" name="Appl. Environ. Microbiol.">
        <title>Draft genome sequence of a psychrotolerant sulfur-oxidizing bacterium, Sulfuricella denitrificans skB26, and proteomic insights into cold adaptation.</title>
        <authorList>
            <person name="Watanabe T."/>
            <person name="Kojima H."/>
            <person name="Fukui M."/>
        </authorList>
    </citation>
    <scope>NUCLEOTIDE SEQUENCE [LARGE SCALE GENOMIC DNA]</scope>
    <source>
        <strain evidence="6">skB26</strain>
    </source>
</reference>
<evidence type="ECO:0000256" key="2">
    <source>
        <dbReference type="ARBA" id="ARBA00009840"/>
    </source>
</evidence>
<organism evidence="5 6">
    <name type="scientific">Sulfuricella denitrificans (strain DSM 22764 / NBRC 105220 / skB26)</name>
    <dbReference type="NCBI Taxonomy" id="1163617"/>
    <lineage>
        <taxon>Bacteria</taxon>
        <taxon>Pseudomonadati</taxon>
        <taxon>Pseudomonadota</taxon>
        <taxon>Betaproteobacteria</taxon>
        <taxon>Nitrosomonadales</taxon>
        <taxon>Sulfuricellaceae</taxon>
        <taxon>Sulfuricella</taxon>
    </lineage>
</organism>
<dbReference type="Proteomes" id="UP000015559">
    <property type="component" value="Chromosome"/>
</dbReference>
<dbReference type="RefSeq" id="WP_009205654.1">
    <property type="nucleotide sequence ID" value="NC_022357.1"/>
</dbReference>
<dbReference type="AlphaFoldDB" id="S6AL64"/>
<keyword evidence="4" id="KW-0233">DNA recombination</keyword>
<evidence type="ECO:0000256" key="1">
    <source>
        <dbReference type="ARBA" id="ARBA00003416"/>
    </source>
</evidence>
<accession>S6AL64</accession>
<proteinExistence type="inferred from homology"/>
<dbReference type="PANTHER" id="PTHR30563:SF0">
    <property type="entry name" value="DNA RECOMBINATION PROTEIN RMUC"/>
    <property type="match status" value="1"/>
</dbReference>
<gene>
    <name evidence="5" type="ORF">SCD_n01568</name>
</gene>
<dbReference type="Gene3D" id="1.20.120.20">
    <property type="entry name" value="Apolipoprotein"/>
    <property type="match status" value="1"/>
</dbReference>
<name>S6AL64_SULDS</name>
<dbReference type="EMBL" id="AP013066">
    <property type="protein sequence ID" value="BAN35389.1"/>
    <property type="molecule type" value="Genomic_DNA"/>
</dbReference>
<dbReference type="GO" id="GO:0006310">
    <property type="term" value="P:DNA recombination"/>
    <property type="evidence" value="ECO:0007669"/>
    <property type="project" value="UniProtKB-KW"/>
</dbReference>
<dbReference type="eggNOG" id="COG1322">
    <property type="taxonomic scope" value="Bacteria"/>
</dbReference>
<dbReference type="InterPro" id="IPR003798">
    <property type="entry name" value="DNA_recombination_RmuC"/>
</dbReference>
<sequence>MPEILIGILLLFILAATLWLGFRFGGLVRRQNELPSLVAQIMEDKHRAMLSDLHEGLTRQGDRMNSAAAENAERLRGSISQELQLNRDALEKLQLSQSTGLAQTREAMLAQSAEQVRANQELIQSTLRNTTQQLTTAIESLTKSVDGRLEQISGKVTERLDEGFKKTNETFANVMARLATIDEAQKKIDGLTTNMVSLQELLGDKRSRGAFGEVQLEALVRNILPPSAYAFQQTLSNGNRVDCLLTLPEPTGNVAVDSKFPLENYHRMFAAELSEGDRAQALKQFKSDVKKHVDAISEKYIIPGETSDGAVMFVPAEAVFAEIHGHHQDDVVDYAMQKRVWIVSPTTMMAILNTARAVIKDVETRKQVHIIKDALSKLGKEFSRFDTRMKKLADHIRLAHEDAEEVHVTSQKISRRFSQIEHVQLDESGVPVLEVLGDVPIAGEDS</sequence>
<evidence type="ECO:0008006" key="7">
    <source>
        <dbReference type="Google" id="ProtNLM"/>
    </source>
</evidence>
<evidence type="ECO:0000256" key="4">
    <source>
        <dbReference type="ARBA" id="ARBA00023172"/>
    </source>
</evidence>
<evidence type="ECO:0000313" key="6">
    <source>
        <dbReference type="Proteomes" id="UP000015559"/>
    </source>
</evidence>
<dbReference type="Pfam" id="PF02646">
    <property type="entry name" value="RmuC"/>
    <property type="match status" value="1"/>
</dbReference>
<evidence type="ECO:0000256" key="3">
    <source>
        <dbReference type="ARBA" id="ARBA00023054"/>
    </source>
</evidence>
<dbReference type="KEGG" id="sdr:SCD_n01568"/>
<dbReference type="PANTHER" id="PTHR30563">
    <property type="entry name" value="DNA RECOMBINATION PROTEIN RMUC"/>
    <property type="match status" value="1"/>
</dbReference>
<comment type="function">
    <text evidence="1">Involved in DNA recombination.</text>
</comment>
<dbReference type="OrthoDB" id="9765111at2"/>
<dbReference type="STRING" id="1163617.SCD_n01568"/>
<keyword evidence="3" id="KW-0175">Coiled coil</keyword>
<keyword evidence="6" id="KW-1185">Reference proteome</keyword>
<comment type="similarity">
    <text evidence="2">Belongs to the RmuC family.</text>
</comment>
<dbReference type="HOGENOM" id="CLU_020365_0_1_4"/>